<keyword evidence="1" id="KW-0067">ATP-binding</keyword>
<evidence type="ECO:0000259" key="3">
    <source>
        <dbReference type="PROSITE" id="PS50975"/>
    </source>
</evidence>
<dbReference type="RefSeq" id="WP_128501340.1">
    <property type="nucleotide sequence ID" value="NZ_CP035107.1"/>
</dbReference>
<feature type="transmembrane region" description="Helical" evidence="2">
    <location>
        <begin position="21"/>
        <end position="41"/>
    </location>
</feature>
<feature type="domain" description="ATP-grasp" evidence="3">
    <location>
        <begin position="71"/>
        <end position="305"/>
    </location>
</feature>
<dbReference type="OrthoDB" id="9775266at2"/>
<accession>A0A3R5YW49</accession>
<name>A0A3R5YW49_ORNRH</name>
<dbReference type="InterPro" id="IPR013815">
    <property type="entry name" value="ATP_grasp_subdomain_1"/>
</dbReference>
<dbReference type="InterPro" id="IPR004344">
    <property type="entry name" value="TTL/TTLL_fam"/>
</dbReference>
<sequence length="340" mass="39969">MFKNQYFNHFWIKHKVQKIIRFEYWPVWVFYSAFVPAYFWFSLKNRDLLYFCKTNPSLKNGGFFGYSKSEIQQYISQEFRAKEQIINSNKKTILTNFPMIAKPDVGERGKGVICLNNQSELDEFLAQLNENQKIILQEYIDLPKEFGVFYCKYPKDEHGQILGITGKEFLTFYGNGKQTLREFIQQNERAFFRKKYLENKFSAILDKVLPKGERILLEPIGNHNRGTRFFDASHLATQELLTQIEKVIRQIPQYSYGRLDVKAESDEALSQGKFKVIEVNGVNSEPTHIYDKNYSLLKAYREVYKTLNHQSNIARQWAEKGAKSPKIPDFLLALKAHLFS</sequence>
<dbReference type="InterPro" id="IPR011761">
    <property type="entry name" value="ATP-grasp"/>
</dbReference>
<dbReference type="SUPFAM" id="SSF56059">
    <property type="entry name" value="Glutathione synthetase ATP-binding domain-like"/>
    <property type="match status" value="1"/>
</dbReference>
<keyword evidence="2" id="KW-0472">Membrane</keyword>
<evidence type="ECO:0000256" key="1">
    <source>
        <dbReference type="PROSITE-ProRule" id="PRU00409"/>
    </source>
</evidence>
<organism evidence="4 5">
    <name type="scientific">Ornithobacterium rhinotracheale</name>
    <dbReference type="NCBI Taxonomy" id="28251"/>
    <lineage>
        <taxon>Bacteria</taxon>
        <taxon>Pseudomonadati</taxon>
        <taxon>Bacteroidota</taxon>
        <taxon>Flavobacteriia</taxon>
        <taxon>Flavobacteriales</taxon>
        <taxon>Weeksellaceae</taxon>
        <taxon>Ornithobacterium</taxon>
    </lineage>
</organism>
<dbReference type="Gene3D" id="3.30.1490.20">
    <property type="entry name" value="ATP-grasp fold, A domain"/>
    <property type="match status" value="1"/>
</dbReference>
<proteinExistence type="predicted"/>
<gene>
    <name evidence="4" type="ORF">EQP59_05780</name>
</gene>
<keyword evidence="1" id="KW-0547">Nucleotide-binding</keyword>
<dbReference type="Pfam" id="PF03133">
    <property type="entry name" value="TTL"/>
    <property type="match status" value="1"/>
</dbReference>
<dbReference type="Proteomes" id="UP000287701">
    <property type="component" value="Chromosome"/>
</dbReference>
<dbReference type="EMBL" id="CP035107">
    <property type="protein sequence ID" value="QAR30874.1"/>
    <property type="molecule type" value="Genomic_DNA"/>
</dbReference>
<reference evidence="4 5" key="1">
    <citation type="submission" date="2019-01" db="EMBL/GenBank/DDBJ databases">
        <title>Whole Genome of Ornithobacterium rhinotracheale FARPER-174b.</title>
        <authorList>
            <person name="Tataje-Lavanda L.A."/>
            <person name="Montalvan A."/>
            <person name="Montesinos R."/>
            <person name="Zimic M."/>
            <person name="Fernandez-Sanchez M."/>
            <person name="Fernandez-Diaz M."/>
        </authorList>
    </citation>
    <scope>NUCLEOTIDE SEQUENCE [LARGE SCALE GENOMIC DNA]</scope>
    <source>
        <strain evidence="4 5">FARPER-174b</strain>
    </source>
</reference>
<dbReference type="AlphaFoldDB" id="A0A3R5YW49"/>
<keyword evidence="2" id="KW-1133">Transmembrane helix</keyword>
<evidence type="ECO:0000256" key="2">
    <source>
        <dbReference type="SAM" id="Phobius"/>
    </source>
</evidence>
<evidence type="ECO:0000313" key="4">
    <source>
        <dbReference type="EMBL" id="QAR30874.1"/>
    </source>
</evidence>
<dbReference type="PROSITE" id="PS50975">
    <property type="entry name" value="ATP_GRASP"/>
    <property type="match status" value="1"/>
</dbReference>
<dbReference type="GO" id="GO:0005524">
    <property type="term" value="F:ATP binding"/>
    <property type="evidence" value="ECO:0007669"/>
    <property type="project" value="UniProtKB-UniRule"/>
</dbReference>
<dbReference type="GO" id="GO:0046872">
    <property type="term" value="F:metal ion binding"/>
    <property type="evidence" value="ECO:0007669"/>
    <property type="project" value="InterPro"/>
</dbReference>
<protein>
    <recommendedName>
        <fullName evidence="3">ATP-grasp domain-containing protein</fullName>
    </recommendedName>
</protein>
<evidence type="ECO:0000313" key="5">
    <source>
        <dbReference type="Proteomes" id="UP000287701"/>
    </source>
</evidence>
<keyword evidence="2" id="KW-0812">Transmembrane</keyword>